<reference evidence="1 2" key="1">
    <citation type="submission" date="2015-06" db="EMBL/GenBank/DDBJ databases">
        <title>Genome sequence of the organohalide-respiring Dehalogenimonas alkenigignens type strain (IP3-3T).</title>
        <authorList>
            <person name="Key T.A."/>
            <person name="Richmond D.P."/>
            <person name="Bowman K.S."/>
            <person name="Cho Y.-J."/>
            <person name="Chun J."/>
            <person name="da Costa M.S."/>
            <person name="Rainey F.A."/>
            <person name="Moe W.M."/>
        </authorList>
    </citation>
    <scope>NUCLEOTIDE SEQUENCE [LARGE SCALE GENOMIC DNA]</scope>
    <source>
        <strain evidence="1 2">IP3-3</strain>
    </source>
</reference>
<name>A0A0W0GKP3_9CHLR</name>
<dbReference type="Proteomes" id="UP000053947">
    <property type="component" value="Unassembled WGS sequence"/>
</dbReference>
<gene>
    <name evidence="1" type="ORF">DEALK_00420</name>
</gene>
<evidence type="ECO:0000313" key="2">
    <source>
        <dbReference type="Proteomes" id="UP000053947"/>
    </source>
</evidence>
<dbReference type="AlphaFoldDB" id="A0A0W0GKP3"/>
<sequence>MSSSVTVTGEQNRPGGFCSRCHRVWVLKERQGVCRWCGKVATCQTTKTSALRSFKSNRSTRPKQADTFGNGYDHLSGNWLTFYTIASKFSHKAKPDERDDLLHDIIITLADVERNNGHHPFTEAAMFRIASRAQALYWRKRYRIDNGLTCGDCSKAQRRKCKEDWLFSACPKAVKLDSLNRPVTDDEGNTTELGDLIADDRALDLDAWLDANTFLLQCPDRLIAIAEKRRDGQSLTQVELNYLCRFRKREQKRLFEGVINQANFATNTVGASAMPAVCG</sequence>
<evidence type="ECO:0000313" key="1">
    <source>
        <dbReference type="EMBL" id="KTB49130.1"/>
    </source>
</evidence>
<keyword evidence="2" id="KW-1185">Reference proteome</keyword>
<organism evidence="1 2">
    <name type="scientific">Dehalogenimonas alkenigignens</name>
    <dbReference type="NCBI Taxonomy" id="1217799"/>
    <lineage>
        <taxon>Bacteria</taxon>
        <taxon>Bacillati</taxon>
        <taxon>Chloroflexota</taxon>
        <taxon>Dehalococcoidia</taxon>
        <taxon>Dehalococcoidales</taxon>
        <taxon>Dehalococcoidaceae</taxon>
        <taxon>Dehalogenimonas</taxon>
    </lineage>
</organism>
<proteinExistence type="predicted"/>
<dbReference type="EMBL" id="LFDV01000001">
    <property type="protein sequence ID" value="KTB49130.1"/>
    <property type="molecule type" value="Genomic_DNA"/>
</dbReference>
<protein>
    <submittedName>
        <fullName evidence="1">Uncharacterized protein</fullName>
    </submittedName>
</protein>
<accession>A0A0W0GKP3</accession>
<comment type="caution">
    <text evidence="1">The sequence shown here is derived from an EMBL/GenBank/DDBJ whole genome shotgun (WGS) entry which is preliminary data.</text>
</comment>
<dbReference type="STRING" id="1217799.DEALK_00420"/>